<reference evidence="4" key="1">
    <citation type="journal article" date="2013" name="ISME J.">
        <title>A small predatory core genome in the divergent marine Bacteriovorax marinus SJ and the terrestrial Bdellovibrio bacteriovorus.</title>
        <authorList>
            <person name="Crossman L.C."/>
            <person name="Chen H."/>
            <person name="Cerdeno-Tarraga A.M."/>
            <person name="Brooks K."/>
            <person name="Quail M.A."/>
            <person name="Pineiro S.A."/>
            <person name="Hobley L."/>
            <person name="Sockett R.E."/>
            <person name="Bentley S.D."/>
            <person name="Parkhill J."/>
            <person name="Williams H.N."/>
            <person name="Stine O.C."/>
        </authorList>
    </citation>
    <scope>NUCLEOTIDE SEQUENCE [LARGE SCALE GENOMIC DNA]</scope>
    <source>
        <strain evidence="4">ATCC BAA-682 / DSM 15412 / SJ</strain>
    </source>
</reference>
<dbReference type="HOGENOM" id="CLU_1270835_0_0_7"/>
<dbReference type="PATRIC" id="fig|862908.3.peg.1745"/>
<dbReference type="EMBL" id="FQ312005">
    <property type="protein sequence ID" value="CBW26661.1"/>
    <property type="molecule type" value="Genomic_DNA"/>
</dbReference>
<dbReference type="SUPFAM" id="SSF141371">
    <property type="entry name" value="PilZ domain-like"/>
    <property type="match status" value="1"/>
</dbReference>
<feature type="transmembrane region" description="Helical" evidence="1">
    <location>
        <begin position="69"/>
        <end position="87"/>
    </location>
</feature>
<keyword evidence="1" id="KW-1133">Transmembrane helix</keyword>
<gene>
    <name evidence="3" type="ordered locus">BMS_1841</name>
</gene>
<evidence type="ECO:0000259" key="2">
    <source>
        <dbReference type="Pfam" id="PF07238"/>
    </source>
</evidence>
<dbReference type="Pfam" id="PF07238">
    <property type="entry name" value="PilZ"/>
    <property type="match status" value="1"/>
</dbReference>
<feature type="transmembrane region" description="Helical" evidence="1">
    <location>
        <begin position="15"/>
        <end position="33"/>
    </location>
</feature>
<keyword evidence="1" id="KW-0812">Transmembrane</keyword>
<protein>
    <submittedName>
        <fullName evidence="3">Membrane protein</fullName>
    </submittedName>
</protein>
<dbReference type="AlphaFoldDB" id="E1X201"/>
<keyword evidence="4" id="KW-1185">Reference proteome</keyword>
<dbReference type="InterPro" id="IPR009875">
    <property type="entry name" value="PilZ_domain"/>
</dbReference>
<proteinExistence type="predicted"/>
<sequence>MNIIENITHLNSPRAVFEFWFLFPIGGLALLGVKKWSYPIFVSVQLYSIYRHLNYEPFTWPYATSTPQWPSLVLLACNIAIIIYFLLPEIRKPFFNKEDRWWEHRERYTIRIPCSYTLSSGNTLKDAEILNISHSGAFVTLPESENICQEKLIINITFLNDNICLGAKVISAHEFDSEKGFGIAFEYENIWEKLYMTKIMKMIARAAKKHHKQQLAA</sequence>
<feature type="domain" description="PilZ" evidence="2">
    <location>
        <begin position="106"/>
        <end position="186"/>
    </location>
</feature>
<organism evidence="3 4">
    <name type="scientific">Halobacteriovorax marinus (strain ATCC BAA-682 / DSM 15412 / SJ)</name>
    <name type="common">Bacteriovorax marinus</name>
    <dbReference type="NCBI Taxonomy" id="862908"/>
    <lineage>
        <taxon>Bacteria</taxon>
        <taxon>Pseudomonadati</taxon>
        <taxon>Bdellovibrionota</taxon>
        <taxon>Bacteriovoracia</taxon>
        <taxon>Bacteriovoracales</taxon>
        <taxon>Halobacteriovoraceae</taxon>
        <taxon>Halobacteriovorax</taxon>
    </lineage>
</organism>
<evidence type="ECO:0000313" key="4">
    <source>
        <dbReference type="Proteomes" id="UP000008963"/>
    </source>
</evidence>
<accession>E1X201</accession>
<name>E1X201_HALMS</name>
<evidence type="ECO:0000256" key="1">
    <source>
        <dbReference type="SAM" id="Phobius"/>
    </source>
</evidence>
<dbReference type="GO" id="GO:0035438">
    <property type="term" value="F:cyclic-di-GMP binding"/>
    <property type="evidence" value="ECO:0007669"/>
    <property type="project" value="InterPro"/>
</dbReference>
<dbReference type="Proteomes" id="UP000008963">
    <property type="component" value="Chromosome"/>
</dbReference>
<keyword evidence="1" id="KW-0472">Membrane</keyword>
<evidence type="ECO:0000313" key="3">
    <source>
        <dbReference type="EMBL" id="CBW26661.1"/>
    </source>
</evidence>
<dbReference type="KEGG" id="bmx:BMS_1841"/>
<dbReference type="Gene3D" id="2.40.10.220">
    <property type="entry name" value="predicted glycosyltransferase like domains"/>
    <property type="match status" value="1"/>
</dbReference>